<evidence type="ECO:0000313" key="4">
    <source>
        <dbReference type="Proteomes" id="UP001303601"/>
    </source>
</evidence>
<name>A0ABZ0PB50_9BACT</name>
<dbReference type="InterPro" id="IPR005151">
    <property type="entry name" value="Tail-specific_protease"/>
</dbReference>
<accession>A0ABZ0PB50</accession>
<keyword evidence="1" id="KW-0175">Coiled coil</keyword>
<organism evidence="3 4">
    <name type="scientific">Metamycoplasma equirhinis</name>
    <dbReference type="NCBI Taxonomy" id="92402"/>
    <lineage>
        <taxon>Bacteria</taxon>
        <taxon>Bacillati</taxon>
        <taxon>Mycoplasmatota</taxon>
        <taxon>Mycoplasmoidales</taxon>
        <taxon>Metamycoplasmataceae</taxon>
        <taxon>Metamycoplasma</taxon>
    </lineage>
</organism>
<keyword evidence="4" id="KW-1185">Reference proteome</keyword>
<dbReference type="SUPFAM" id="SSF52096">
    <property type="entry name" value="ClpP/crotonase"/>
    <property type="match status" value="1"/>
</dbReference>
<dbReference type="EMBL" id="CP137845">
    <property type="protein sequence ID" value="WPB54189.1"/>
    <property type="molecule type" value="Genomic_DNA"/>
</dbReference>
<dbReference type="RefSeq" id="WP_140031727.1">
    <property type="nucleotide sequence ID" value="NZ_CP137845.1"/>
</dbReference>
<dbReference type="Gene3D" id="3.90.226.10">
    <property type="entry name" value="2-enoyl-CoA Hydratase, Chain A, domain 1"/>
    <property type="match status" value="1"/>
</dbReference>
<reference evidence="3" key="1">
    <citation type="submission" date="2023-11" db="EMBL/GenBank/DDBJ databases">
        <title>Completed genome sequence of Mycoplasma equirhinis type strain M432/72.</title>
        <authorList>
            <person name="Spergser J."/>
        </authorList>
    </citation>
    <scope>NUCLEOTIDE SEQUENCE [LARGE SCALE GENOMIC DNA]</scope>
    <source>
        <strain evidence="3">M432/72</strain>
    </source>
</reference>
<dbReference type="Pfam" id="PF03572">
    <property type="entry name" value="Peptidase_S41"/>
    <property type="match status" value="1"/>
</dbReference>
<feature type="coiled-coil region" evidence="1">
    <location>
        <begin position="34"/>
        <end position="71"/>
    </location>
</feature>
<proteinExistence type="predicted"/>
<dbReference type="SMART" id="SM00245">
    <property type="entry name" value="TSPc"/>
    <property type="match status" value="1"/>
</dbReference>
<evidence type="ECO:0000256" key="1">
    <source>
        <dbReference type="SAM" id="Coils"/>
    </source>
</evidence>
<evidence type="ECO:0000259" key="2">
    <source>
        <dbReference type="SMART" id="SM00245"/>
    </source>
</evidence>
<dbReference type="PANTHER" id="PTHR32060">
    <property type="entry name" value="TAIL-SPECIFIC PROTEASE"/>
    <property type="match status" value="1"/>
</dbReference>
<dbReference type="Proteomes" id="UP001303601">
    <property type="component" value="Chromosome"/>
</dbReference>
<sequence>MKKSIKSKILTAAIMPLGMGMLMPITLLSSSCDNKELNKTRKELEETKKQLDQTKKDLNKTKQELKDITKEDKNLIDPEPRNDDSANITKEECDFENTNREYTINPGKINAYFVDSKKENPLVDLDEVLKVLEGYVDNGSFKVIVDEVNNQKIYQILEGDKVVEQLIYNWVKNYIHVTNTSFFYNILKPQQLTDNSQFLKIEYEGKKEDNKGVTFNLAKYDMDILYHKGKLLIPFSIFNTLYMSQAFTNMYFNGKKFVNVFAGMDSYGETDKDTRKKIRDNELVGKSQSKELRQATYNHFLFTMDYFYGLKGYKKIDSFDNYISKKNKEKFLSTNAEDYNEAYVNIFHKQLNELHTRMNSLSYYESDWSKPRLGALKIKDTQGEYLKKFYANRKMLRESFEKRFGEISKFQPKDYIRYHNKTAIVNVFEFVDGEKDQIQGEDAWKYDTYYLMRKLMDEVKQKTEIKNIILDISLNGGGSVNAMVRALGFMTDDPILNREYDVLNRRADLTKSRVDTDGDGNYDNDAYKQYNWNLLVSLNTFSAANQLTSIVKEMKIAKIIGQRTGGGMSAIMPFTLMDGTTVTISSPNNAVFGENNSEIESGIEPDLKIDYKDFYNDEALDKALNKANNN</sequence>
<gene>
    <name evidence="3" type="ORF">R9B83_01300</name>
</gene>
<dbReference type="GeneID" id="94493505"/>
<feature type="domain" description="Tail specific protease" evidence="2">
    <location>
        <begin position="379"/>
        <end position="610"/>
    </location>
</feature>
<protein>
    <submittedName>
        <fullName evidence="3">S41 family peptidase</fullName>
    </submittedName>
</protein>
<dbReference type="InterPro" id="IPR029045">
    <property type="entry name" value="ClpP/crotonase-like_dom_sf"/>
</dbReference>
<dbReference type="PANTHER" id="PTHR32060:SF30">
    <property type="entry name" value="CARBOXY-TERMINAL PROCESSING PROTEASE CTPA"/>
    <property type="match status" value="1"/>
</dbReference>
<evidence type="ECO:0000313" key="3">
    <source>
        <dbReference type="EMBL" id="WPB54189.1"/>
    </source>
</evidence>
<dbReference type="PROSITE" id="PS51257">
    <property type="entry name" value="PROKAR_LIPOPROTEIN"/>
    <property type="match status" value="1"/>
</dbReference>